<dbReference type="RefSeq" id="WP_338604199.1">
    <property type="nucleotide sequence ID" value="NZ_CP146016.1"/>
</dbReference>
<feature type="transmembrane region" description="Helical" evidence="1">
    <location>
        <begin position="349"/>
        <end position="366"/>
    </location>
</feature>
<dbReference type="Proteomes" id="UP001432202">
    <property type="component" value="Chromosome"/>
</dbReference>
<dbReference type="AlphaFoldDB" id="A0AAX4L4L5"/>
<feature type="transmembrane region" description="Helical" evidence="1">
    <location>
        <begin position="151"/>
        <end position="172"/>
    </location>
</feature>
<dbReference type="EMBL" id="CP146016">
    <property type="protein sequence ID" value="WWQ61603.1"/>
    <property type="molecule type" value="Genomic_DNA"/>
</dbReference>
<protein>
    <submittedName>
        <fullName evidence="2">Permease</fullName>
    </submittedName>
</protein>
<dbReference type="Pfam" id="PF09847">
    <property type="entry name" value="12TM_1"/>
    <property type="match status" value="1"/>
</dbReference>
<keyword evidence="1" id="KW-1133">Transmembrane helix</keyword>
<feature type="transmembrane region" description="Helical" evidence="1">
    <location>
        <begin position="46"/>
        <end position="65"/>
    </location>
</feature>
<dbReference type="InterPro" id="IPR018646">
    <property type="entry name" value="12TM_1"/>
</dbReference>
<accession>A0AAX4L4L5</accession>
<keyword evidence="1" id="KW-0472">Membrane</keyword>
<keyword evidence="3" id="KW-1185">Reference proteome</keyword>
<feature type="transmembrane region" description="Helical" evidence="1">
    <location>
        <begin position="289"/>
        <end position="307"/>
    </location>
</feature>
<reference evidence="2 3" key="1">
    <citation type="submission" date="2024-02" db="EMBL/GenBank/DDBJ databases">
        <title>STSV induces naive adaptation in Sulfolobus.</title>
        <authorList>
            <person name="Xiang X."/>
            <person name="Song M."/>
        </authorList>
    </citation>
    <scope>NUCLEOTIDE SEQUENCE [LARGE SCALE GENOMIC DNA]</scope>
    <source>
        <strain evidence="2 3">RT2</strain>
    </source>
</reference>
<organism evidence="2 3">
    <name type="scientific">Sulfolobus tengchongensis</name>
    <dbReference type="NCBI Taxonomy" id="207809"/>
    <lineage>
        <taxon>Archaea</taxon>
        <taxon>Thermoproteota</taxon>
        <taxon>Thermoprotei</taxon>
        <taxon>Sulfolobales</taxon>
        <taxon>Sulfolobaceae</taxon>
        <taxon>Sulfolobus</taxon>
    </lineage>
</organism>
<evidence type="ECO:0000313" key="3">
    <source>
        <dbReference type="Proteomes" id="UP001432202"/>
    </source>
</evidence>
<name>A0AAX4L4L5_9CREN</name>
<gene>
    <name evidence="2" type="ORF">V6M85_05900</name>
</gene>
<evidence type="ECO:0000313" key="2">
    <source>
        <dbReference type="EMBL" id="WWQ61603.1"/>
    </source>
</evidence>
<feature type="transmembrane region" description="Helical" evidence="1">
    <location>
        <begin position="71"/>
        <end position="96"/>
    </location>
</feature>
<feature type="transmembrane region" description="Helical" evidence="1">
    <location>
        <begin position="125"/>
        <end position="145"/>
    </location>
</feature>
<sequence length="454" mass="51398">MNSSKKIHDIVYKQIIYLMYTSRSFGISPRADAISKIRRNATTIKISNIIAYTIATLVSASVSLITKNAPISFIFLDLIILANIFTTGLNVVFFVINYDLKTFLLSLPLSENEVNMAIIRGILEFFYYGFLVSIIIAPISTYIITSSLIQALMAELEIIFFFSFSFALVLLLGRRIRLGISSALFRVGTSLIWIVFILLPYGFTFRSFSLPIYVLPIYPFGFINMYGISLSLLYTILSIFFAFNQTSKFVYFRSTSKRATRYVIRLQSPLVTFLFKDIKGLLRVPQASFLLTIPVFALIFSFFAPVYAVFYTIFMIATSSMMLILLEASGMQILLSLPSGLRSSYTSKLIVVLIIYIIDLLIFSFFNHEILGLIMLPATIASVELSLFISYNNVIKGKGLRIADPISLIVREIEINSFIGITALLLFFTNLIYSLIFSLVSFMVMSIISFRKIR</sequence>
<proteinExistence type="predicted"/>
<keyword evidence="1" id="KW-0812">Transmembrane</keyword>
<feature type="transmembrane region" description="Helical" evidence="1">
    <location>
        <begin position="223"/>
        <end position="243"/>
    </location>
</feature>
<dbReference type="GeneID" id="89336282"/>
<evidence type="ECO:0000256" key="1">
    <source>
        <dbReference type="SAM" id="Phobius"/>
    </source>
</evidence>
<feature type="transmembrane region" description="Helical" evidence="1">
    <location>
        <begin position="372"/>
        <end position="394"/>
    </location>
</feature>
<feature type="transmembrane region" description="Helical" evidence="1">
    <location>
        <begin position="184"/>
        <end position="203"/>
    </location>
</feature>
<feature type="transmembrane region" description="Helical" evidence="1">
    <location>
        <begin position="313"/>
        <end position="337"/>
    </location>
</feature>